<dbReference type="Pfam" id="PF16503">
    <property type="entry name" value="zn-ribbon_14"/>
    <property type="match status" value="1"/>
</dbReference>
<dbReference type="AlphaFoldDB" id="A0A8S1CJS9"/>
<evidence type="ECO:0000256" key="4">
    <source>
        <dbReference type="ARBA" id="ARBA00022694"/>
    </source>
</evidence>
<dbReference type="GO" id="GO:0032447">
    <property type="term" value="P:protein urmylation"/>
    <property type="evidence" value="ECO:0007669"/>
    <property type="project" value="UniProtKB-UniRule"/>
</dbReference>
<keyword evidence="7" id="KW-0067">ATP-binding</keyword>
<dbReference type="NCBIfam" id="TIGR00269">
    <property type="entry name" value="TIGR00269 family protein"/>
    <property type="match status" value="1"/>
</dbReference>
<dbReference type="Pfam" id="PF01171">
    <property type="entry name" value="ATP_bind_3"/>
    <property type="match status" value="1"/>
</dbReference>
<feature type="domain" description="Cytoplasmic tRNA 2-thiolation protein 1 C-terminal" evidence="9">
    <location>
        <begin position="280"/>
        <end position="310"/>
    </location>
</feature>
<feature type="binding site" evidence="7">
    <location>
        <position position="166"/>
    </location>
    <ligand>
        <name>ATP</name>
        <dbReference type="ChEBI" id="CHEBI:30616"/>
    </ligand>
</feature>
<dbReference type="FunFam" id="3.40.50.620:FF:000054">
    <property type="entry name" value="Cytoplasmic tRNA 2-thiolation protein 1"/>
    <property type="match status" value="1"/>
</dbReference>
<dbReference type="InterPro" id="IPR020554">
    <property type="entry name" value="UPF0021_CS"/>
</dbReference>
<evidence type="ECO:0000259" key="10">
    <source>
        <dbReference type="Pfam" id="PF22082"/>
    </source>
</evidence>
<organism evidence="11 12">
    <name type="scientific">Cloeon dipterum</name>
    <dbReference type="NCBI Taxonomy" id="197152"/>
    <lineage>
        <taxon>Eukaryota</taxon>
        <taxon>Metazoa</taxon>
        <taxon>Ecdysozoa</taxon>
        <taxon>Arthropoda</taxon>
        <taxon>Hexapoda</taxon>
        <taxon>Insecta</taxon>
        <taxon>Pterygota</taxon>
        <taxon>Palaeoptera</taxon>
        <taxon>Ephemeroptera</taxon>
        <taxon>Pisciforma</taxon>
        <taxon>Baetidae</taxon>
        <taxon>Cloeon</taxon>
    </lineage>
</organism>
<feature type="binding site" evidence="7">
    <location>
        <position position="171"/>
    </location>
    <ligand>
        <name>ATP</name>
        <dbReference type="ChEBI" id="CHEBI:30616"/>
    </ligand>
</feature>
<dbReference type="EC" id="2.7.7.-" evidence="6"/>
<dbReference type="PANTHER" id="PTHR11807">
    <property type="entry name" value="ATPASES OF THE PP SUPERFAMILY-RELATED"/>
    <property type="match status" value="1"/>
</dbReference>
<dbReference type="EMBL" id="CADEPI010000046">
    <property type="protein sequence ID" value="CAB3369673.1"/>
    <property type="molecule type" value="Genomic_DNA"/>
</dbReference>
<comment type="subcellular location">
    <subcellularLocation>
        <location evidence="6">Cytoplasm</location>
    </subcellularLocation>
</comment>
<evidence type="ECO:0000259" key="8">
    <source>
        <dbReference type="Pfam" id="PF01171"/>
    </source>
</evidence>
<dbReference type="CDD" id="cd01713">
    <property type="entry name" value="CTU1-like"/>
    <property type="match status" value="1"/>
</dbReference>
<dbReference type="GO" id="GO:0002143">
    <property type="term" value="P:tRNA wobble position uridine thiolation"/>
    <property type="evidence" value="ECO:0007669"/>
    <property type="project" value="TreeGrafter"/>
</dbReference>
<dbReference type="InterPro" id="IPR032442">
    <property type="entry name" value="CTU1_C"/>
</dbReference>
<dbReference type="Gene3D" id="3.40.50.620">
    <property type="entry name" value="HUPs"/>
    <property type="match status" value="1"/>
</dbReference>
<accession>A0A8S1CJS9</accession>
<dbReference type="SUPFAM" id="SSF52402">
    <property type="entry name" value="Adenine nucleotide alpha hydrolases-like"/>
    <property type="match status" value="1"/>
</dbReference>
<evidence type="ECO:0000256" key="2">
    <source>
        <dbReference type="ARBA" id="ARBA00022555"/>
    </source>
</evidence>
<dbReference type="GO" id="GO:0000049">
    <property type="term" value="F:tRNA binding"/>
    <property type="evidence" value="ECO:0007669"/>
    <property type="project" value="UniProtKB-UniRule"/>
</dbReference>
<feature type="domain" description="tRNA(Ile)-lysidine/2-thiocytidine synthase N-terminal" evidence="8">
    <location>
        <begin position="53"/>
        <end position="245"/>
    </location>
</feature>
<feature type="binding site" evidence="7">
    <location>
        <begin position="56"/>
        <end position="58"/>
    </location>
    <ligand>
        <name>ATP</name>
        <dbReference type="ChEBI" id="CHEBI:30616"/>
    </ligand>
</feature>
<sequence>MPVSCTTNCGRKAILRRPKTGTSLCKECFFDAFETEVHHTITSGKLFFPGQVVAIGASGGKDSTVLAYVMKFLNDKYDYKLNLMLLSIDEGITGYRDDSLNTVKENKNDYQLPLKILSYQDLYGWTMDRVVEEVGKKNNCTFCGVFRRQALERGAVMMGASCIATGHNADDIAETVLMNIMRGDVARLGRCCAAITSSDGALPRVKPLKFCYEKEIVMYAYFRKLKYFSTECVYAPNAYRGHARNFLKELERIRPSVIMDIIHSGENLVFQTGIKTPQQGTCSSCGHVSSQELCQACTLLLSLNEGKAKQGVSKKSHKIRST</sequence>
<name>A0A8S1CJS9_9INSE</name>
<keyword evidence="3 6" id="KW-0808">Transferase</keyword>
<keyword evidence="4 6" id="KW-0819">tRNA processing</keyword>
<feature type="domain" description="2-thiouridine synthetase TtuA-like N-terminal LIM" evidence="10">
    <location>
        <begin position="8"/>
        <end position="29"/>
    </location>
</feature>
<keyword evidence="7" id="KW-0547">Nucleotide-binding</keyword>
<dbReference type="Proteomes" id="UP000494165">
    <property type="component" value="Unassembled WGS sequence"/>
</dbReference>
<comment type="caution">
    <text evidence="11">The sequence shown here is derived from an EMBL/GenBank/DDBJ whole genome shotgun (WGS) entry which is preliminary data.</text>
</comment>
<dbReference type="OrthoDB" id="198857at2759"/>
<evidence type="ECO:0000256" key="6">
    <source>
        <dbReference type="HAMAP-Rule" id="MF_03053"/>
    </source>
</evidence>
<evidence type="ECO:0000256" key="7">
    <source>
        <dbReference type="PIRSR" id="PIRSR004976-51"/>
    </source>
</evidence>
<dbReference type="GO" id="GO:0016779">
    <property type="term" value="F:nucleotidyltransferase activity"/>
    <property type="evidence" value="ECO:0007669"/>
    <property type="project" value="UniProtKB-UniRule"/>
</dbReference>
<dbReference type="GO" id="GO:0005739">
    <property type="term" value="C:mitochondrion"/>
    <property type="evidence" value="ECO:0007669"/>
    <property type="project" value="TreeGrafter"/>
</dbReference>
<dbReference type="Pfam" id="PF22082">
    <property type="entry name" value="TtuA_LIM_N"/>
    <property type="match status" value="1"/>
</dbReference>
<dbReference type="PROSITE" id="PS01263">
    <property type="entry name" value="UPF0021"/>
    <property type="match status" value="1"/>
</dbReference>
<evidence type="ECO:0000256" key="3">
    <source>
        <dbReference type="ARBA" id="ARBA00022679"/>
    </source>
</evidence>
<dbReference type="PIRSF" id="PIRSF004976">
    <property type="entry name" value="ATPase_YdaO"/>
    <property type="match status" value="1"/>
</dbReference>
<keyword evidence="12" id="KW-1185">Reference proteome</keyword>
<dbReference type="HAMAP" id="MF_03053">
    <property type="entry name" value="CTU1"/>
    <property type="match status" value="1"/>
</dbReference>
<comment type="function">
    <text evidence="6">Plays a central role in 2-thiolation of mcm(5)S(2)U at tRNA wobble positions of tRNA(Lys), tRNA(Glu) and tRNA(Gln). Directly binds tRNAs and probably acts by catalyzing adenylation of tRNAs, an intermediate required for 2-thiolation. It is unclear whether it acts as a sulfurtransferase that transfers sulfur from thiocarboxylated URM1 onto the uridine of tRNAs at wobble position.</text>
</comment>
<dbReference type="InterPro" id="IPR011063">
    <property type="entry name" value="TilS/TtcA_N"/>
</dbReference>
<comment type="similarity">
    <text evidence="6">Belongs to the TtcA family. CTU1/NCS6/ATPBD3 subfamily.</text>
</comment>
<dbReference type="InterPro" id="IPR056369">
    <property type="entry name" value="CTU1-like_ATP-bd"/>
</dbReference>
<feature type="binding site" evidence="7">
    <location>
        <position position="62"/>
    </location>
    <ligand>
        <name>ATP</name>
        <dbReference type="ChEBI" id="CHEBI:30616"/>
    </ligand>
</feature>
<evidence type="ECO:0000259" key="9">
    <source>
        <dbReference type="Pfam" id="PF16503"/>
    </source>
</evidence>
<comment type="pathway">
    <text evidence="6">tRNA modification; 5-methoxycarbonylmethyl-2-thiouridine-tRNA biosynthesis.</text>
</comment>
<reference evidence="11 12" key="1">
    <citation type="submission" date="2020-04" db="EMBL/GenBank/DDBJ databases">
        <authorList>
            <person name="Alioto T."/>
            <person name="Alioto T."/>
            <person name="Gomez Garrido J."/>
        </authorList>
    </citation>
    <scope>NUCLEOTIDE SEQUENCE [LARGE SCALE GENOMIC DNA]</scope>
</reference>
<feature type="binding site" evidence="7">
    <location>
        <position position="88"/>
    </location>
    <ligand>
        <name>ATP</name>
        <dbReference type="ChEBI" id="CHEBI:30616"/>
    </ligand>
</feature>
<dbReference type="InterPro" id="IPR000541">
    <property type="entry name" value="Ncs6/Tuc1/Ctu1"/>
</dbReference>
<proteinExistence type="inferred from homology"/>
<keyword evidence="2 6" id="KW-0820">tRNA-binding</keyword>
<keyword evidence="1 6" id="KW-0963">Cytoplasm</keyword>
<dbReference type="InterPro" id="IPR014729">
    <property type="entry name" value="Rossmann-like_a/b/a_fold"/>
</dbReference>
<dbReference type="InterPro" id="IPR035107">
    <property type="entry name" value="tRNA_thiolation_TtcA_Ctu1"/>
</dbReference>
<evidence type="ECO:0000256" key="1">
    <source>
        <dbReference type="ARBA" id="ARBA00022490"/>
    </source>
</evidence>
<evidence type="ECO:0000313" key="11">
    <source>
        <dbReference type="EMBL" id="CAB3369673.1"/>
    </source>
</evidence>
<dbReference type="GO" id="GO:0005524">
    <property type="term" value="F:ATP binding"/>
    <property type="evidence" value="ECO:0007669"/>
    <property type="project" value="UniProtKB-KW"/>
</dbReference>
<dbReference type="InterPro" id="IPR054306">
    <property type="entry name" value="TtuA-like_LIM_N"/>
</dbReference>
<keyword evidence="5 6" id="KW-0694">RNA-binding</keyword>
<dbReference type="GO" id="GO:0002144">
    <property type="term" value="C:cytosolic tRNA wobble base thiouridylase complex"/>
    <property type="evidence" value="ECO:0007669"/>
    <property type="project" value="TreeGrafter"/>
</dbReference>
<evidence type="ECO:0000256" key="5">
    <source>
        <dbReference type="ARBA" id="ARBA00022884"/>
    </source>
</evidence>
<evidence type="ECO:0000313" key="12">
    <source>
        <dbReference type="Proteomes" id="UP000494165"/>
    </source>
</evidence>
<dbReference type="PANTHER" id="PTHR11807:SF12">
    <property type="entry name" value="CYTOPLASMIC TRNA 2-THIOLATION PROTEIN 1"/>
    <property type="match status" value="1"/>
</dbReference>
<gene>
    <name evidence="11" type="ORF">CLODIP_2_CD02642</name>
</gene>
<protein>
    <recommendedName>
        <fullName evidence="6">Cytoplasmic tRNA 2-thiolation protein 1</fullName>
        <ecNumber evidence="6">2.7.7.-</ecNumber>
    </recommendedName>
    <alternativeName>
        <fullName evidence="6">Cytoplasmic tRNA adenylyltransferase 1</fullName>
    </alternativeName>
</protein>